<sequence>MVTVALVTFVIKGLAFYKETIIAGSFGLSETLDTFLVAILIPTFIQSVFLNSLKHLFIPNYISELKNNGNKSGFQSIVFLITFIVSSLSIILAYFFIDLFLESLYAGHSEHYYHLVKTQLFIILPCLILWGFSTVVSGLLEVENRFLLATIYELFPLISMLFFLFFLKDYFGNMVLAYGTLAGSIVGFIFLIISAIIFKDITLSKPVLNSNSRIMLTQLPPKITSSFLSSMNTFIDQFFVGQLVVGSLAALNYGNRIPAFGVTIVIMALGSVLLPHFSRLANKDLTMAYNYLFKILKLVLVIGIIAVIFGIFLSDYIVELWLERDEFTHEDTLKVSNIQKILLINVPFYLCTLIIVKFLTSINKNKFMAKISFVNLLVNITLNFILIKKYDVYGLALSTTFVLIISSCFYFGYTYKQFKKINYEN</sequence>
<proteinExistence type="inferred from homology"/>
<feature type="transmembrane region" description="Helical" evidence="10">
    <location>
        <begin position="35"/>
        <end position="53"/>
    </location>
</feature>
<gene>
    <name evidence="11" type="ORF">GN138_01905</name>
</gene>
<comment type="function">
    <text evidence="8">Involved in peptidoglycan biosynthesis. Transports lipid-linked peptidoglycan precursors from the inner to the outer leaflet of the cytoplasmic membrane.</text>
</comment>
<evidence type="ECO:0000256" key="2">
    <source>
        <dbReference type="ARBA" id="ARBA00022475"/>
    </source>
</evidence>
<keyword evidence="3 10" id="KW-0812">Transmembrane</keyword>
<keyword evidence="5" id="KW-0573">Peptidoglycan synthesis</keyword>
<evidence type="ECO:0000256" key="8">
    <source>
        <dbReference type="ARBA" id="ARBA00060041"/>
    </source>
</evidence>
<dbReference type="Proteomes" id="UP000478208">
    <property type="component" value="Unassembled WGS sequence"/>
</dbReference>
<dbReference type="InterPro" id="IPR051050">
    <property type="entry name" value="Lipid_II_flippase_MurJ/MviN"/>
</dbReference>
<feature type="transmembrane region" description="Helical" evidence="10">
    <location>
        <begin position="367"/>
        <end position="386"/>
    </location>
</feature>
<feature type="transmembrane region" description="Helical" evidence="10">
    <location>
        <begin position="120"/>
        <end position="140"/>
    </location>
</feature>
<feature type="transmembrane region" description="Helical" evidence="10">
    <location>
        <begin position="338"/>
        <end position="360"/>
    </location>
</feature>
<reference evidence="11 12" key="1">
    <citation type="submission" date="2019-12" db="EMBL/GenBank/DDBJ databases">
        <authorList>
            <person name="Li J."/>
        </authorList>
    </citation>
    <scope>NUCLEOTIDE SEQUENCE [LARGE SCALE GENOMIC DNA]</scope>
    <source>
        <strain evidence="11 12">HL2-2</strain>
    </source>
</reference>
<evidence type="ECO:0000313" key="12">
    <source>
        <dbReference type="Proteomes" id="UP000478208"/>
    </source>
</evidence>
<dbReference type="GO" id="GO:0008360">
    <property type="term" value="P:regulation of cell shape"/>
    <property type="evidence" value="ECO:0007669"/>
    <property type="project" value="UniProtKB-KW"/>
</dbReference>
<comment type="subcellular location">
    <subcellularLocation>
        <location evidence="1">Cell membrane</location>
        <topology evidence="1">Multi-pass membrane protein</topology>
    </subcellularLocation>
</comment>
<keyword evidence="2" id="KW-1003">Cell membrane</keyword>
<keyword evidence="7 10" id="KW-0472">Membrane</keyword>
<evidence type="ECO:0000256" key="10">
    <source>
        <dbReference type="SAM" id="Phobius"/>
    </source>
</evidence>
<dbReference type="AlphaFoldDB" id="A0A6L6U8F7"/>
<feature type="transmembrane region" description="Helical" evidence="10">
    <location>
        <begin position="74"/>
        <end position="97"/>
    </location>
</feature>
<evidence type="ECO:0000256" key="6">
    <source>
        <dbReference type="ARBA" id="ARBA00022989"/>
    </source>
</evidence>
<keyword evidence="6 10" id="KW-1133">Transmembrane helix</keyword>
<keyword evidence="4" id="KW-0133">Cell shape</keyword>
<dbReference type="RefSeq" id="WP_157362629.1">
    <property type="nucleotide sequence ID" value="NZ_WOWS01000001.1"/>
</dbReference>
<evidence type="ECO:0000256" key="1">
    <source>
        <dbReference type="ARBA" id="ARBA00004651"/>
    </source>
</evidence>
<feature type="transmembrane region" description="Helical" evidence="10">
    <location>
        <begin position="257"/>
        <end position="277"/>
    </location>
</feature>
<dbReference type="GO" id="GO:0015648">
    <property type="term" value="F:lipid-linked peptidoglycan transporter activity"/>
    <property type="evidence" value="ECO:0007669"/>
    <property type="project" value="TreeGrafter"/>
</dbReference>
<comment type="similarity">
    <text evidence="9">Belongs to the MurJ/MviN family.</text>
</comment>
<name>A0A6L6U8F7_9FLAO</name>
<dbReference type="InterPro" id="IPR004268">
    <property type="entry name" value="MurJ"/>
</dbReference>
<dbReference type="EMBL" id="WOWS01000001">
    <property type="protein sequence ID" value="MUU77187.1"/>
    <property type="molecule type" value="Genomic_DNA"/>
</dbReference>
<evidence type="ECO:0000256" key="9">
    <source>
        <dbReference type="ARBA" id="ARBA00061532"/>
    </source>
</evidence>
<comment type="caution">
    <text evidence="11">The sequence shown here is derived from an EMBL/GenBank/DDBJ whole genome shotgun (WGS) entry which is preliminary data.</text>
</comment>
<keyword evidence="12" id="KW-1185">Reference proteome</keyword>
<evidence type="ECO:0000256" key="5">
    <source>
        <dbReference type="ARBA" id="ARBA00022984"/>
    </source>
</evidence>
<organism evidence="11 12">
    <name type="scientific">Winogradskyella endarachnes</name>
    <dbReference type="NCBI Taxonomy" id="2681965"/>
    <lineage>
        <taxon>Bacteria</taxon>
        <taxon>Pseudomonadati</taxon>
        <taxon>Bacteroidota</taxon>
        <taxon>Flavobacteriia</taxon>
        <taxon>Flavobacteriales</taxon>
        <taxon>Flavobacteriaceae</taxon>
        <taxon>Winogradskyella</taxon>
    </lineage>
</organism>
<dbReference type="GO" id="GO:0005886">
    <property type="term" value="C:plasma membrane"/>
    <property type="evidence" value="ECO:0007669"/>
    <property type="project" value="UniProtKB-SubCell"/>
</dbReference>
<feature type="transmembrane region" description="Helical" evidence="10">
    <location>
        <begin position="298"/>
        <end position="318"/>
    </location>
</feature>
<protein>
    <submittedName>
        <fullName evidence="11">Virulence factor MviN</fullName>
    </submittedName>
</protein>
<evidence type="ECO:0000256" key="4">
    <source>
        <dbReference type="ARBA" id="ARBA00022960"/>
    </source>
</evidence>
<accession>A0A6L6U8F7</accession>
<feature type="transmembrane region" description="Helical" evidence="10">
    <location>
        <begin position="392"/>
        <end position="413"/>
    </location>
</feature>
<dbReference type="PANTHER" id="PTHR47019">
    <property type="entry name" value="LIPID II FLIPPASE MURJ"/>
    <property type="match status" value="1"/>
</dbReference>
<evidence type="ECO:0000313" key="11">
    <source>
        <dbReference type="EMBL" id="MUU77187.1"/>
    </source>
</evidence>
<evidence type="ECO:0000256" key="3">
    <source>
        <dbReference type="ARBA" id="ARBA00022692"/>
    </source>
</evidence>
<feature type="transmembrane region" description="Helical" evidence="10">
    <location>
        <begin position="147"/>
        <end position="167"/>
    </location>
</feature>
<dbReference type="Pfam" id="PF03023">
    <property type="entry name" value="MurJ"/>
    <property type="match status" value="1"/>
</dbReference>
<dbReference type="PRINTS" id="PR01806">
    <property type="entry name" value="VIRFACTRMVIN"/>
</dbReference>
<dbReference type="PANTHER" id="PTHR47019:SF1">
    <property type="entry name" value="LIPID II FLIPPASE MURJ"/>
    <property type="match status" value="1"/>
</dbReference>
<evidence type="ECO:0000256" key="7">
    <source>
        <dbReference type="ARBA" id="ARBA00023136"/>
    </source>
</evidence>
<dbReference type="GO" id="GO:0034204">
    <property type="term" value="P:lipid translocation"/>
    <property type="evidence" value="ECO:0007669"/>
    <property type="project" value="TreeGrafter"/>
</dbReference>
<feature type="transmembrane region" description="Helical" evidence="10">
    <location>
        <begin position="173"/>
        <end position="198"/>
    </location>
</feature>
<dbReference type="GO" id="GO:0009252">
    <property type="term" value="P:peptidoglycan biosynthetic process"/>
    <property type="evidence" value="ECO:0007669"/>
    <property type="project" value="UniProtKB-KW"/>
</dbReference>